<proteinExistence type="predicted"/>
<organism evidence="1 2">
    <name type="scientific">Vreelandella sulfidaeris</name>
    <dbReference type="NCBI Taxonomy" id="115553"/>
    <lineage>
        <taxon>Bacteria</taxon>
        <taxon>Pseudomonadati</taxon>
        <taxon>Pseudomonadota</taxon>
        <taxon>Gammaproteobacteria</taxon>
        <taxon>Oceanospirillales</taxon>
        <taxon>Halomonadaceae</taxon>
        <taxon>Vreelandella</taxon>
    </lineage>
</organism>
<gene>
    <name evidence="1" type="ORF">HSBAA_30170</name>
</gene>
<reference evidence="1 2" key="1">
    <citation type="journal article" date="2019" name="Microbiol. Resour. Announc.">
        <title>Complete Genome Sequence of Halomonas sulfidaeris Strain Esulfide1 Isolated from a Metal Sulfide Rock at a Depth of 2,200 Meters, Obtained Using Nanopore Sequencing.</title>
        <authorList>
            <person name="Saito M."/>
            <person name="Nishigata A."/>
            <person name="Galipon J."/>
            <person name="Arakawa K."/>
        </authorList>
    </citation>
    <scope>NUCLEOTIDE SEQUENCE [LARGE SCALE GENOMIC DNA]</scope>
    <source>
        <strain evidence="1 2">ATCC BAA-803</strain>
    </source>
</reference>
<protein>
    <submittedName>
        <fullName evidence="1">Uncharacterized protein</fullName>
    </submittedName>
</protein>
<evidence type="ECO:0000313" key="2">
    <source>
        <dbReference type="Proteomes" id="UP000320231"/>
    </source>
</evidence>
<dbReference type="Proteomes" id="UP000320231">
    <property type="component" value="Chromosome"/>
</dbReference>
<accession>A0A455UAW7</accession>
<dbReference type="EMBL" id="AP019514">
    <property type="protein sequence ID" value="BBI61711.1"/>
    <property type="molecule type" value="Genomic_DNA"/>
</dbReference>
<name>A0A455UAW7_9GAMM</name>
<dbReference type="KEGG" id="hsr:HSBAA_30170"/>
<sequence length="120" mass="13722">MTAFVVVPPEYHTSFRPVSFPVVRVNTPDGEAYSVCCYHNHRLYKVIIIGDSMIDAAFVADLIRNRESMNTPEAFAMWIDRQFRGQLTALTRQRSSGLRIDHRNVLRCALTLVNGLPRKN</sequence>
<evidence type="ECO:0000313" key="1">
    <source>
        <dbReference type="EMBL" id="BBI61711.1"/>
    </source>
</evidence>
<dbReference type="AlphaFoldDB" id="A0A455UAW7"/>